<evidence type="ECO:0000259" key="3">
    <source>
        <dbReference type="Pfam" id="PF17775"/>
    </source>
</evidence>
<sequence>MPPSAESSRPATGFPADDARCPCGSGDVFGACCAPFLRGAAAPTAVQLMRSRYTAYAVGDAAYLVETWHPTTRPATIELDPALEWRRLAILGTDRGGPFDDRGTVEFDAAWREGEARGRLHEVSRFVRDEGRWRYVDGDVG</sequence>
<evidence type="ECO:0000313" key="4">
    <source>
        <dbReference type="EMBL" id="UOE44843.1"/>
    </source>
</evidence>
<accession>A0ABY4C023</accession>
<proteinExistence type="inferred from homology"/>
<evidence type="ECO:0000313" key="5">
    <source>
        <dbReference type="Proteomes" id="UP000832097"/>
    </source>
</evidence>
<organism evidence="4 5">
    <name type="scientific">Agromyces larvae</name>
    <dbReference type="NCBI Taxonomy" id="2929802"/>
    <lineage>
        <taxon>Bacteria</taxon>
        <taxon>Bacillati</taxon>
        <taxon>Actinomycetota</taxon>
        <taxon>Actinomycetes</taxon>
        <taxon>Micrococcales</taxon>
        <taxon>Microbacteriaceae</taxon>
        <taxon>Agromyces</taxon>
    </lineage>
</organism>
<dbReference type="InterPro" id="IPR023006">
    <property type="entry name" value="YchJ-like"/>
</dbReference>
<keyword evidence="5" id="KW-1185">Reference proteome</keyword>
<protein>
    <recommendedName>
        <fullName evidence="2">UPF0225 protein MTO99_03395</fullName>
    </recommendedName>
</protein>
<dbReference type="InterPro" id="IPR032710">
    <property type="entry name" value="NTF2-like_dom_sf"/>
</dbReference>
<dbReference type="InterPro" id="IPR048469">
    <property type="entry name" value="YchJ-like_M"/>
</dbReference>
<gene>
    <name evidence="4" type="ORF">MTO99_03395</name>
</gene>
<dbReference type="Pfam" id="PF02810">
    <property type="entry name" value="SEC-C"/>
    <property type="match status" value="1"/>
</dbReference>
<dbReference type="SUPFAM" id="SSF54427">
    <property type="entry name" value="NTF2-like"/>
    <property type="match status" value="1"/>
</dbReference>
<dbReference type="HAMAP" id="MF_00612">
    <property type="entry name" value="UPF0225"/>
    <property type="match status" value="1"/>
</dbReference>
<dbReference type="Proteomes" id="UP000832097">
    <property type="component" value="Chromosome"/>
</dbReference>
<reference evidence="4 5" key="1">
    <citation type="submission" date="2022-03" db="EMBL/GenBank/DDBJ databases">
        <title>Mucilaginibacter sp. isolated from the gut of Protaetia brevitarsis seulensis larvae.</title>
        <authorList>
            <person name="Won M."/>
            <person name="Kim S.-J."/>
            <person name="Kwon S.-W."/>
        </authorList>
    </citation>
    <scope>NUCLEOTIDE SEQUENCE [LARGE SCALE GENOMIC DNA]</scope>
    <source>
        <strain evidence="4 5">CFWR-12</strain>
    </source>
</reference>
<dbReference type="InterPro" id="IPR004027">
    <property type="entry name" value="SEC_C_motif"/>
</dbReference>
<comment type="similarity">
    <text evidence="1 2">Belongs to the UPF0225 family.</text>
</comment>
<feature type="domain" description="YchJ-like middle NTF2-like" evidence="3">
    <location>
        <begin position="44"/>
        <end position="138"/>
    </location>
</feature>
<evidence type="ECO:0000256" key="2">
    <source>
        <dbReference type="HAMAP-Rule" id="MF_00612"/>
    </source>
</evidence>
<dbReference type="Pfam" id="PF17775">
    <property type="entry name" value="YchJ_M-like"/>
    <property type="match status" value="1"/>
</dbReference>
<dbReference type="RefSeq" id="WP_243556965.1">
    <property type="nucleotide sequence ID" value="NZ_CP094528.1"/>
</dbReference>
<dbReference type="EMBL" id="CP094528">
    <property type="protein sequence ID" value="UOE44843.1"/>
    <property type="molecule type" value="Genomic_DNA"/>
</dbReference>
<name>A0ABY4C023_9MICO</name>
<dbReference type="Gene3D" id="3.10.450.50">
    <property type="match status" value="1"/>
</dbReference>
<evidence type="ECO:0000256" key="1">
    <source>
        <dbReference type="ARBA" id="ARBA00010839"/>
    </source>
</evidence>